<dbReference type="EMBL" id="FXBL01000004">
    <property type="protein sequence ID" value="SMH53222.1"/>
    <property type="molecule type" value="Genomic_DNA"/>
</dbReference>
<proteinExistence type="predicted"/>
<organism evidence="1 2">
    <name type="scientific">Mesorhizobium australicum</name>
    <dbReference type="NCBI Taxonomy" id="536018"/>
    <lineage>
        <taxon>Bacteria</taxon>
        <taxon>Pseudomonadati</taxon>
        <taxon>Pseudomonadota</taxon>
        <taxon>Alphaproteobacteria</taxon>
        <taxon>Hyphomicrobiales</taxon>
        <taxon>Phyllobacteriaceae</taxon>
        <taxon>Mesorhizobium</taxon>
    </lineage>
</organism>
<evidence type="ECO:0000313" key="1">
    <source>
        <dbReference type="EMBL" id="SMH53222.1"/>
    </source>
</evidence>
<sequence length="92" mass="10088">MNANVSIKVTLPAELAEAMRVKVEAGEYASAEEMLKAGVQTLIDRDKALDRWLREEVVAGHAEYLADPGKATDAEDVLAHLKDRRTRRAANG</sequence>
<reference evidence="1 2" key="1">
    <citation type="submission" date="2017-04" db="EMBL/GenBank/DDBJ databases">
        <authorList>
            <person name="Afonso C.L."/>
            <person name="Miller P.J."/>
            <person name="Scott M.A."/>
            <person name="Spackman E."/>
            <person name="Goraichik I."/>
            <person name="Dimitrov K.M."/>
            <person name="Suarez D.L."/>
            <person name="Swayne D.E."/>
        </authorList>
    </citation>
    <scope>NUCLEOTIDE SEQUENCE [LARGE SCALE GENOMIC DNA]</scope>
    <source>
        <strain evidence="1 2">B5P</strain>
    </source>
</reference>
<dbReference type="AlphaFoldDB" id="A0A1X7PPU6"/>
<dbReference type="Gene3D" id="6.10.10.120">
    <property type="entry name" value="Antitoxin ParD1-like"/>
    <property type="match status" value="1"/>
</dbReference>
<dbReference type="Proteomes" id="UP000193083">
    <property type="component" value="Unassembled WGS sequence"/>
</dbReference>
<dbReference type="RefSeq" id="WP_085466454.1">
    <property type="nucleotide sequence ID" value="NZ_FXBL01000004.1"/>
</dbReference>
<keyword evidence="2" id="KW-1185">Reference proteome</keyword>
<protein>
    <submittedName>
        <fullName evidence="1">Transcriptional regulator, contains Arc/MetJ-type RHH (Ribbon-helix-helix) DNA-binding domain</fullName>
    </submittedName>
</protein>
<evidence type="ECO:0000313" key="2">
    <source>
        <dbReference type="Proteomes" id="UP000193083"/>
    </source>
</evidence>
<dbReference type="GO" id="GO:0003677">
    <property type="term" value="F:DNA binding"/>
    <property type="evidence" value="ECO:0007669"/>
    <property type="project" value="UniProtKB-KW"/>
</dbReference>
<accession>A0A1X7PPU6</accession>
<gene>
    <name evidence="1" type="ORF">SAMN02982922_4802</name>
</gene>
<dbReference type="OrthoDB" id="514770at2"/>
<keyword evidence="1" id="KW-0238">DNA-binding</keyword>
<name>A0A1X7PPU6_9HYPH</name>
<dbReference type="InterPro" id="IPR038296">
    <property type="entry name" value="ParD_sf"/>
</dbReference>